<feature type="region of interest" description="Disordered" evidence="1">
    <location>
        <begin position="1"/>
        <end position="49"/>
    </location>
</feature>
<name>A0A2R6B161_9ARCH</name>
<organism evidence="2 3">
    <name type="scientific">Candidatus Marsarchaeota G2 archaeon OSP_D</name>
    <dbReference type="NCBI Taxonomy" id="1978157"/>
    <lineage>
        <taxon>Archaea</taxon>
        <taxon>Candidatus Marsarchaeota</taxon>
        <taxon>Candidatus Marsarchaeota group 2</taxon>
    </lineage>
</organism>
<feature type="compositionally biased region" description="Basic and acidic residues" evidence="1">
    <location>
        <begin position="27"/>
        <end position="47"/>
    </location>
</feature>
<comment type="caution">
    <text evidence="2">The sequence shown here is derived from an EMBL/GenBank/DDBJ whole genome shotgun (WGS) entry which is preliminary data.</text>
</comment>
<proteinExistence type="predicted"/>
<reference evidence="2 3" key="1">
    <citation type="submission" date="2017-04" db="EMBL/GenBank/DDBJ databases">
        <title>Novel microbial lineages endemic to geothermal iron-oxide mats fill important gaps in the evolutionary history of Archaea.</title>
        <authorList>
            <person name="Jay Z.J."/>
            <person name="Beam J.P."/>
            <person name="Dlakic M."/>
            <person name="Rusch D.B."/>
            <person name="Kozubal M.A."/>
            <person name="Inskeep W.P."/>
        </authorList>
    </citation>
    <scope>NUCLEOTIDE SEQUENCE [LARGE SCALE GENOMIC DNA]</scope>
    <source>
        <strain evidence="2">OSP_D</strain>
    </source>
</reference>
<dbReference type="Proteomes" id="UP000240322">
    <property type="component" value="Unassembled WGS sequence"/>
</dbReference>
<evidence type="ECO:0000313" key="2">
    <source>
        <dbReference type="EMBL" id="PSN92379.1"/>
    </source>
</evidence>
<feature type="compositionally biased region" description="Polar residues" evidence="1">
    <location>
        <begin position="1"/>
        <end position="10"/>
    </location>
</feature>
<accession>A0A2R6B161</accession>
<evidence type="ECO:0000313" key="3">
    <source>
        <dbReference type="Proteomes" id="UP000240322"/>
    </source>
</evidence>
<dbReference type="AlphaFoldDB" id="A0A2R6B161"/>
<sequence length="65" mass="7296">MSQLTPTATRRSVRGTEWVGAALPPHPLDEDRGAGWSGEREHTQARDRRTRQLKASLGVFYAHLL</sequence>
<gene>
    <name evidence="2" type="ORF">B9Q03_01260</name>
</gene>
<evidence type="ECO:0000256" key="1">
    <source>
        <dbReference type="SAM" id="MobiDB-lite"/>
    </source>
</evidence>
<protein>
    <submittedName>
        <fullName evidence="2">Uncharacterized protein</fullName>
    </submittedName>
</protein>
<dbReference type="EMBL" id="NEXE01000005">
    <property type="protein sequence ID" value="PSN92379.1"/>
    <property type="molecule type" value="Genomic_DNA"/>
</dbReference>